<proteinExistence type="predicted"/>
<evidence type="ECO:0000313" key="3">
    <source>
        <dbReference type="Proteomes" id="UP000244240"/>
    </source>
</evidence>
<evidence type="ECO:0000313" key="2">
    <source>
        <dbReference type="EMBL" id="PTX47242.1"/>
    </source>
</evidence>
<feature type="region of interest" description="Disordered" evidence="1">
    <location>
        <begin position="125"/>
        <end position="156"/>
    </location>
</feature>
<keyword evidence="3" id="KW-1185">Reference proteome</keyword>
<sequence length="195" mass="20626">MTSHRQDPTVVFLLAAAAGPVSAREITTGELFSPEARVLSTKILSYHVSGKTKCNPTAREARPSPRRPGFSMLPTRLGEEALAHGPAGNGAWDPDCHSLPGMTAVLPAIGHHPGVGGAFPTNRFPPRGGAATPGPADPLPGKTATYRPTVPSRDGGRIMVTVHPRMGFSVSRFFNSDSSSPRRRASFILRVTPIC</sequence>
<dbReference type="EMBL" id="QBKR01000053">
    <property type="protein sequence ID" value="PTX47242.1"/>
    <property type="molecule type" value="Genomic_DNA"/>
</dbReference>
<evidence type="ECO:0000256" key="1">
    <source>
        <dbReference type="SAM" id="MobiDB-lite"/>
    </source>
</evidence>
<accession>A0A2T6ATU8</accession>
<organism evidence="2 3">
    <name type="scientific">Melghirimyces profundicolus</name>
    <dbReference type="NCBI Taxonomy" id="1242148"/>
    <lineage>
        <taxon>Bacteria</taxon>
        <taxon>Bacillati</taxon>
        <taxon>Bacillota</taxon>
        <taxon>Bacilli</taxon>
        <taxon>Bacillales</taxon>
        <taxon>Thermoactinomycetaceae</taxon>
        <taxon>Melghirimyces</taxon>
    </lineage>
</organism>
<gene>
    <name evidence="2" type="ORF">C8P63_1538</name>
</gene>
<feature type="compositionally biased region" description="Low complexity" evidence="1">
    <location>
        <begin position="125"/>
        <end position="134"/>
    </location>
</feature>
<reference evidence="2 3" key="1">
    <citation type="submission" date="2018-04" db="EMBL/GenBank/DDBJ databases">
        <title>Genomic Encyclopedia of Archaeal and Bacterial Type Strains, Phase II (KMG-II): from individual species to whole genera.</title>
        <authorList>
            <person name="Goeker M."/>
        </authorList>
    </citation>
    <scope>NUCLEOTIDE SEQUENCE [LARGE SCALE GENOMIC DNA]</scope>
    <source>
        <strain evidence="2 3">DSM 45787</strain>
    </source>
</reference>
<name>A0A2T6ATU8_9BACL</name>
<comment type="caution">
    <text evidence="2">The sequence shown here is derived from an EMBL/GenBank/DDBJ whole genome shotgun (WGS) entry which is preliminary data.</text>
</comment>
<dbReference type="AlphaFoldDB" id="A0A2T6ATU8"/>
<dbReference type="Proteomes" id="UP000244240">
    <property type="component" value="Unassembled WGS sequence"/>
</dbReference>
<protein>
    <submittedName>
        <fullName evidence="2">Uncharacterized protein</fullName>
    </submittedName>
</protein>